<comment type="similarity">
    <text evidence="2">Belongs to the Mediator complex subunit 10 family.</text>
</comment>
<dbReference type="SUPFAM" id="SSF46579">
    <property type="entry name" value="Prefoldin"/>
    <property type="match status" value="1"/>
</dbReference>
<dbReference type="AlphaFoldDB" id="A0A6D2JB60"/>
<dbReference type="Pfam" id="PF02996">
    <property type="entry name" value="Prefoldin"/>
    <property type="match status" value="1"/>
</dbReference>
<dbReference type="GO" id="GO:0016592">
    <property type="term" value="C:mediator complex"/>
    <property type="evidence" value="ECO:0007669"/>
    <property type="project" value="InterPro"/>
</dbReference>
<feature type="transmembrane region" description="Helical" evidence="7">
    <location>
        <begin position="44"/>
        <end position="67"/>
    </location>
</feature>
<evidence type="ECO:0000256" key="1">
    <source>
        <dbReference type="ARBA" id="ARBA00004123"/>
    </source>
</evidence>
<keyword evidence="7" id="KW-0812">Transmembrane</keyword>
<dbReference type="EMBL" id="CACVBM020001163">
    <property type="protein sequence ID" value="CAA7036271.1"/>
    <property type="molecule type" value="Genomic_DNA"/>
</dbReference>
<dbReference type="FunFam" id="1.10.287.370:FF:000010">
    <property type="entry name" value="Protein UXT like"/>
    <property type="match status" value="1"/>
</dbReference>
<feature type="transmembrane region" description="Helical" evidence="7">
    <location>
        <begin position="288"/>
        <end position="309"/>
    </location>
</feature>
<organism evidence="8 9">
    <name type="scientific">Microthlaspi erraticum</name>
    <dbReference type="NCBI Taxonomy" id="1685480"/>
    <lineage>
        <taxon>Eukaryota</taxon>
        <taxon>Viridiplantae</taxon>
        <taxon>Streptophyta</taxon>
        <taxon>Embryophyta</taxon>
        <taxon>Tracheophyta</taxon>
        <taxon>Spermatophyta</taxon>
        <taxon>Magnoliopsida</taxon>
        <taxon>eudicotyledons</taxon>
        <taxon>Gunneridae</taxon>
        <taxon>Pentapetalae</taxon>
        <taxon>rosids</taxon>
        <taxon>malvids</taxon>
        <taxon>Brassicales</taxon>
        <taxon>Brassicaceae</taxon>
        <taxon>Coluteocarpeae</taxon>
        <taxon>Microthlaspi</taxon>
    </lineage>
</organism>
<feature type="transmembrane region" description="Helical" evidence="7">
    <location>
        <begin position="200"/>
        <end position="226"/>
    </location>
</feature>
<dbReference type="PANTHER" id="PTHR13345:SF9">
    <property type="entry name" value="PROTEIN UXT"/>
    <property type="match status" value="1"/>
</dbReference>
<dbReference type="InterPro" id="IPR019145">
    <property type="entry name" value="Mediator_Med10"/>
</dbReference>
<keyword evidence="3" id="KW-0805">Transcription regulation</keyword>
<dbReference type="GO" id="GO:0045944">
    <property type="term" value="P:positive regulation of transcription by RNA polymerase II"/>
    <property type="evidence" value="ECO:0007669"/>
    <property type="project" value="TreeGrafter"/>
</dbReference>
<proteinExistence type="inferred from homology"/>
<comment type="caution">
    <text evidence="8">The sequence shown here is derived from an EMBL/GenBank/DDBJ whole genome shotgun (WGS) entry which is preliminary data.</text>
</comment>
<dbReference type="GO" id="GO:0009409">
    <property type="term" value="P:response to cold"/>
    <property type="evidence" value="ECO:0007669"/>
    <property type="project" value="UniProtKB-ARBA"/>
</dbReference>
<keyword evidence="5" id="KW-0539">Nucleus</keyword>
<evidence type="ECO:0008006" key="10">
    <source>
        <dbReference type="Google" id="ProtNLM"/>
    </source>
</evidence>
<feature type="region of interest" description="Disordered" evidence="6">
    <location>
        <begin position="510"/>
        <end position="537"/>
    </location>
</feature>
<dbReference type="NCBIfam" id="TIGR00293">
    <property type="entry name" value="prefoldin subunit alpha"/>
    <property type="match status" value="1"/>
</dbReference>
<evidence type="ECO:0000256" key="4">
    <source>
        <dbReference type="ARBA" id="ARBA00023163"/>
    </source>
</evidence>
<sequence>METETNLVLRKPELKPHSSHKQRFHSSNALEILRESVRILRYNLGAFMLTAAVLICPVSALILPNFLTDQSLVNKLTVKLLLVAKSSGLPLQPLVKHSCQKFAETAVSSAMCFPLFITVSLLSRVAVVYSVDCTYSKEKVEISKFLVALQKLWRRVVLTYLWICVLIVGCFTFFCVLLVAICSSFYVLGFSPDFNAYGAILVGLAFSVVFANAIIICNTAVVISVLEDVSGVGALMRASDLVKGQIQVGLLIFLGSTLGLAFVEGLFDHRVKKVSYGDGSSRLWEGPLLVFMYSFVTLVDSMMGAVFYFSCRVYYSMDASREETQAIMETVAVLDTYRLRRRLTSLSQLHHRRSVSSCIDLYHHLALMDEGRQKDLQLLEEIIDKGLKQKLVHITASRDKIFEEQKVFSDLRKNLETLEKNGVNSLKTMVNLGSEVYMQAEVPDTRHIFMDVGLGFYVEFTRQEALDYITQREERIKKQLEEVTGVITQIKGRIKLAHFQIQQILNLPEENSSSSSRRQRVMEPAQNTGAGIGGSNGTMRYQTNDGIAAAAAAVDDSKENLNQVINSIQKTLGLLHQLDLTITSFTPASQLHLLQRLNSVVVELDSMAKLSEKCNIQVPMEVLNLIDNGKNPDEFTRDVLNSCIARNQVTKGKTDAFKDLRKHILEELEQTFPDEVDDYREIRANSAAEAKRLAQSQNVLPNGDAKVKSEL</sequence>
<dbReference type="InterPro" id="IPR009053">
    <property type="entry name" value="Prefoldin"/>
</dbReference>
<dbReference type="Pfam" id="PF09748">
    <property type="entry name" value="Med10"/>
    <property type="match status" value="1"/>
</dbReference>
<evidence type="ECO:0000256" key="3">
    <source>
        <dbReference type="ARBA" id="ARBA00023015"/>
    </source>
</evidence>
<keyword evidence="4" id="KW-0804">Transcription</keyword>
<dbReference type="GO" id="GO:0003712">
    <property type="term" value="F:transcription coregulator activity"/>
    <property type="evidence" value="ECO:0007669"/>
    <property type="project" value="InterPro"/>
</dbReference>
<keyword evidence="9" id="KW-1185">Reference proteome</keyword>
<accession>A0A6D2JB60</accession>
<dbReference type="GO" id="GO:0006457">
    <property type="term" value="P:protein folding"/>
    <property type="evidence" value="ECO:0007669"/>
    <property type="project" value="UniProtKB-ARBA"/>
</dbReference>
<dbReference type="Gene3D" id="1.10.287.370">
    <property type="match status" value="1"/>
</dbReference>
<comment type="subcellular location">
    <subcellularLocation>
        <location evidence="1">Nucleus</location>
    </subcellularLocation>
</comment>
<dbReference type="InterPro" id="IPR004127">
    <property type="entry name" value="Prefoldin_subunit_alpha"/>
</dbReference>
<keyword evidence="7" id="KW-1133">Transmembrane helix</keyword>
<evidence type="ECO:0000313" key="9">
    <source>
        <dbReference type="Proteomes" id="UP000467841"/>
    </source>
</evidence>
<evidence type="ECO:0000256" key="6">
    <source>
        <dbReference type="SAM" id="MobiDB-lite"/>
    </source>
</evidence>
<dbReference type="CDD" id="cd23158">
    <property type="entry name" value="Prefoldin_UXT"/>
    <property type="match status" value="1"/>
</dbReference>
<feature type="transmembrane region" description="Helical" evidence="7">
    <location>
        <begin position="246"/>
        <end position="267"/>
    </location>
</feature>
<dbReference type="OrthoDB" id="337270at2759"/>
<evidence type="ECO:0000256" key="5">
    <source>
        <dbReference type="ARBA" id="ARBA00023242"/>
    </source>
</evidence>
<reference evidence="8" key="1">
    <citation type="submission" date="2020-01" db="EMBL/GenBank/DDBJ databases">
        <authorList>
            <person name="Mishra B."/>
        </authorList>
    </citation>
    <scope>NUCLEOTIDE SEQUENCE [LARGE SCALE GENOMIC DNA]</scope>
</reference>
<gene>
    <name evidence="8" type="ORF">MERR_LOCUS23506</name>
</gene>
<dbReference type="Proteomes" id="UP000467841">
    <property type="component" value="Unassembled WGS sequence"/>
</dbReference>
<evidence type="ECO:0000256" key="2">
    <source>
        <dbReference type="ARBA" id="ARBA00005389"/>
    </source>
</evidence>
<evidence type="ECO:0000313" key="8">
    <source>
        <dbReference type="EMBL" id="CAA7036271.1"/>
    </source>
</evidence>
<name>A0A6D2JB60_9BRAS</name>
<feature type="transmembrane region" description="Helical" evidence="7">
    <location>
        <begin position="160"/>
        <end position="188"/>
    </location>
</feature>
<dbReference type="PANTHER" id="PTHR13345">
    <property type="entry name" value="MEDIATOR OF RNA POLYMERASE II TRANSCRIPTION SUBUNIT 10"/>
    <property type="match status" value="1"/>
</dbReference>
<keyword evidence="7" id="KW-0472">Membrane</keyword>
<protein>
    <recommendedName>
        <fullName evidence="10">Mediator complex subunit 10</fullName>
    </recommendedName>
</protein>
<evidence type="ECO:0000256" key="7">
    <source>
        <dbReference type="SAM" id="Phobius"/>
    </source>
</evidence>